<feature type="domain" description="ERCC4" evidence="8">
    <location>
        <begin position="3"/>
        <end position="83"/>
    </location>
</feature>
<dbReference type="GO" id="GO:1901255">
    <property type="term" value="P:nucleotide-excision repair involved in interstrand cross-link repair"/>
    <property type="evidence" value="ECO:0007669"/>
    <property type="project" value="TreeGrafter"/>
</dbReference>
<evidence type="ECO:0000256" key="3">
    <source>
        <dbReference type="ARBA" id="ARBA00022763"/>
    </source>
</evidence>
<evidence type="ECO:0000313" key="10">
    <source>
        <dbReference type="Proteomes" id="UP000605805"/>
    </source>
</evidence>
<evidence type="ECO:0000256" key="6">
    <source>
        <dbReference type="ARBA" id="ARBA00023204"/>
    </source>
</evidence>
<dbReference type="PANTHER" id="PTHR10150:SF0">
    <property type="entry name" value="DNA REPAIR ENDONUCLEASE XPF"/>
    <property type="match status" value="1"/>
</dbReference>
<dbReference type="AlphaFoldDB" id="A0A833DTY0"/>
<dbReference type="Gene3D" id="1.10.150.20">
    <property type="entry name" value="5' to 3' exonuclease, C-terminal subdomain"/>
    <property type="match status" value="1"/>
</dbReference>
<gene>
    <name evidence="9" type="ORF">EYH02_00800</name>
</gene>
<feature type="domain" description="Helix-hairpin-helix DNA-binding motif class 1" evidence="7">
    <location>
        <begin position="158"/>
        <end position="177"/>
    </location>
</feature>
<evidence type="ECO:0000256" key="5">
    <source>
        <dbReference type="ARBA" id="ARBA00023125"/>
    </source>
</evidence>
<dbReference type="EMBL" id="DQTV01000015">
    <property type="protein sequence ID" value="HIP56599.1"/>
    <property type="molecule type" value="Genomic_DNA"/>
</dbReference>
<dbReference type="Pfam" id="PF14520">
    <property type="entry name" value="HHH_5"/>
    <property type="match status" value="1"/>
</dbReference>
<dbReference type="SUPFAM" id="SSF47781">
    <property type="entry name" value="RuvA domain 2-like"/>
    <property type="match status" value="1"/>
</dbReference>
<dbReference type="InterPro" id="IPR006166">
    <property type="entry name" value="ERCC4_domain"/>
</dbReference>
<keyword evidence="2" id="KW-0255">Endonuclease</keyword>
<dbReference type="Gene3D" id="3.40.50.10130">
    <property type="match status" value="1"/>
</dbReference>
<reference evidence="9" key="1">
    <citation type="journal article" date="2020" name="ISME J.">
        <title>Gammaproteobacteria mediating utilization of methyl-, sulfur- and petroleum organic compounds in deep ocean hydrothermal plumes.</title>
        <authorList>
            <person name="Zhou Z."/>
            <person name="Liu Y."/>
            <person name="Pan J."/>
            <person name="Cron B.R."/>
            <person name="Toner B.M."/>
            <person name="Anantharaman K."/>
            <person name="Breier J.A."/>
            <person name="Dick G.J."/>
            <person name="Li M."/>
        </authorList>
    </citation>
    <scope>NUCLEOTIDE SEQUENCE</scope>
    <source>
        <strain evidence="9">SZUA-1435</strain>
    </source>
</reference>
<sequence length="248" mass="27946">MVVVYVDEREKSSRVPSLLSSMGVTVIFKALDVGDYIVSERIGIERKSANDFVKSIVDGRLFDQARRLREVFEKPVIIIEGSLSKALKAFNVRRSAVQGAYLALGIDMGIVIVFTRSEEESAEIIKRLAIREQEKQGGVKAISVRKPRLSTVEEWQLYILQCFPHIGPKTARRILEVLGSIQRFCNASPSELAKIEGLSEKKASEIVQILRAVYRGYMEKRCRKETRSIIDYMSKVDAETSGSQSQQT</sequence>
<dbReference type="SUPFAM" id="SSF52980">
    <property type="entry name" value="Restriction endonuclease-like"/>
    <property type="match status" value="1"/>
</dbReference>
<feature type="domain" description="Helix-hairpin-helix DNA-binding motif class 1" evidence="7">
    <location>
        <begin position="190"/>
        <end position="209"/>
    </location>
</feature>
<evidence type="ECO:0000256" key="4">
    <source>
        <dbReference type="ARBA" id="ARBA00022801"/>
    </source>
</evidence>
<evidence type="ECO:0008006" key="11">
    <source>
        <dbReference type="Google" id="ProtNLM"/>
    </source>
</evidence>
<dbReference type="InterPro" id="IPR011335">
    <property type="entry name" value="Restrct_endonuc-II-like"/>
</dbReference>
<protein>
    <recommendedName>
        <fullName evidence="11">ERCC4 domain-containing protein</fullName>
    </recommendedName>
</protein>
<keyword evidence="5" id="KW-0238">DNA-binding</keyword>
<evidence type="ECO:0000256" key="1">
    <source>
        <dbReference type="ARBA" id="ARBA00022722"/>
    </source>
</evidence>
<dbReference type="GO" id="GO:0000014">
    <property type="term" value="F:single-stranded DNA endodeoxyribonuclease activity"/>
    <property type="evidence" value="ECO:0007669"/>
    <property type="project" value="TreeGrafter"/>
</dbReference>
<evidence type="ECO:0000259" key="8">
    <source>
        <dbReference type="SMART" id="SM00891"/>
    </source>
</evidence>
<name>A0A833DTY0_9CREN</name>
<dbReference type="SMART" id="SM00891">
    <property type="entry name" value="ERCC4"/>
    <property type="match status" value="1"/>
</dbReference>
<dbReference type="CDD" id="cd20075">
    <property type="entry name" value="XPF_nuclease_XPF_arch"/>
    <property type="match status" value="1"/>
</dbReference>
<evidence type="ECO:0000313" key="9">
    <source>
        <dbReference type="EMBL" id="HIP56599.1"/>
    </source>
</evidence>
<evidence type="ECO:0000256" key="2">
    <source>
        <dbReference type="ARBA" id="ARBA00022759"/>
    </source>
</evidence>
<dbReference type="Pfam" id="PF02732">
    <property type="entry name" value="ERCC4"/>
    <property type="match status" value="1"/>
</dbReference>
<dbReference type="GO" id="GO:0003697">
    <property type="term" value="F:single-stranded DNA binding"/>
    <property type="evidence" value="ECO:0007669"/>
    <property type="project" value="TreeGrafter"/>
</dbReference>
<dbReference type="GO" id="GO:0000724">
    <property type="term" value="P:double-strand break repair via homologous recombination"/>
    <property type="evidence" value="ECO:0007669"/>
    <property type="project" value="TreeGrafter"/>
</dbReference>
<accession>A0A833DTY0</accession>
<dbReference type="InterPro" id="IPR010994">
    <property type="entry name" value="RuvA_2-like"/>
</dbReference>
<organism evidence="9 10">
    <name type="scientific">Ignisphaera aggregans</name>
    <dbReference type="NCBI Taxonomy" id="334771"/>
    <lineage>
        <taxon>Archaea</taxon>
        <taxon>Thermoproteota</taxon>
        <taxon>Thermoprotei</taxon>
        <taxon>Desulfurococcales</taxon>
        <taxon>Desulfurococcaceae</taxon>
        <taxon>Ignisphaera</taxon>
    </lineage>
</organism>
<keyword evidence="3" id="KW-0227">DNA damage</keyword>
<comment type="caution">
    <text evidence="9">The sequence shown here is derived from an EMBL/GenBank/DDBJ whole genome shotgun (WGS) entry which is preliminary data.</text>
</comment>
<keyword evidence="1" id="KW-0540">Nuclease</keyword>
<keyword evidence="4" id="KW-0378">Hydrolase</keyword>
<keyword evidence="6" id="KW-0234">DNA repair</keyword>
<dbReference type="SMART" id="SM00278">
    <property type="entry name" value="HhH1"/>
    <property type="match status" value="2"/>
</dbReference>
<dbReference type="InterPro" id="IPR003583">
    <property type="entry name" value="Hlx-hairpin-Hlx_DNA-bd_motif"/>
</dbReference>
<dbReference type="PANTHER" id="PTHR10150">
    <property type="entry name" value="DNA REPAIR ENDONUCLEASE XPF"/>
    <property type="match status" value="1"/>
</dbReference>
<dbReference type="GO" id="GO:0003684">
    <property type="term" value="F:damaged DNA binding"/>
    <property type="evidence" value="ECO:0007669"/>
    <property type="project" value="TreeGrafter"/>
</dbReference>
<proteinExistence type="predicted"/>
<evidence type="ECO:0000259" key="7">
    <source>
        <dbReference type="SMART" id="SM00278"/>
    </source>
</evidence>
<dbReference type="Proteomes" id="UP000605805">
    <property type="component" value="Unassembled WGS sequence"/>
</dbReference>